<evidence type="ECO:0000313" key="9">
    <source>
        <dbReference type="EMBL" id="ARE82528.1"/>
    </source>
</evidence>
<keyword evidence="3 6" id="KW-0975">Bacterial flagellum</keyword>
<dbReference type="InterPro" id="IPR037925">
    <property type="entry name" value="FlgE/F/G-like"/>
</dbReference>
<evidence type="ECO:0000259" key="7">
    <source>
        <dbReference type="Pfam" id="PF06429"/>
    </source>
</evidence>
<evidence type="ECO:0000256" key="2">
    <source>
        <dbReference type="ARBA" id="ARBA00009677"/>
    </source>
</evidence>
<keyword evidence="10" id="KW-1185">Reference proteome</keyword>
<reference evidence="9 10" key="1">
    <citation type="submission" date="2017-03" db="EMBL/GenBank/DDBJ databases">
        <title>Genome Sequence of Roseovarius mucosus strain SMR3 Isolated from a culture of the Diatom Skeletonema marinoi.</title>
        <authorList>
            <person name="Topel M."/>
            <person name="Pinder M."/>
            <person name="Johansson O.N."/>
            <person name="Kourtchenko O."/>
            <person name="Godhe A."/>
            <person name="Clarke A.K."/>
        </authorList>
    </citation>
    <scope>NUCLEOTIDE SEQUENCE [LARGE SCALE GENOMIC DNA]</scope>
    <source>
        <strain evidence="9 10">SMR3</strain>
    </source>
</reference>
<dbReference type="InterPro" id="IPR010930">
    <property type="entry name" value="Flg_bb/hook_C_dom"/>
</dbReference>
<comment type="similarity">
    <text evidence="2 6">Belongs to the flagella basal body rod proteins family.</text>
</comment>
<evidence type="ECO:0000256" key="1">
    <source>
        <dbReference type="ARBA" id="ARBA00004117"/>
    </source>
</evidence>
<keyword evidence="9" id="KW-0966">Cell projection</keyword>
<gene>
    <name evidence="9" type="primary">flgF</name>
    <name evidence="9" type="ORF">ROSMUCSMR3_01033</name>
</gene>
<dbReference type="GO" id="GO:0071978">
    <property type="term" value="P:bacterial-type flagellum-dependent swarming motility"/>
    <property type="evidence" value="ECO:0007669"/>
    <property type="project" value="TreeGrafter"/>
</dbReference>
<proteinExistence type="inferred from homology"/>
<sequence>MDRMIYTALNALGVNRDSQVAQAQNLANQTVPGYRRDLPNEGGVRFLDMMEGLTTRAFQVETGPAGFSQETGRLTRTDEELDVAIADRGFFYVMPESGDPALSRRGDLRRDTDGTLRNGAGDAMLGADMAPLQVPAYRNIRITDIGEIYIQPLDDPEGDPVLAGVLATVIPPEDVALTKGADGQIRTVEGVLPPPNQQAEVLQGTLESSNVNPVEELLSTMQMQRNFELGMRMVLTARELDESGARTMQAPEG</sequence>
<accession>A0A1V0RL78</accession>
<dbReference type="PANTHER" id="PTHR30435:SF18">
    <property type="entry name" value="FLAGELLAR BASAL-BODY ROD PROTEIN FLGF"/>
    <property type="match status" value="1"/>
</dbReference>
<dbReference type="InterPro" id="IPR053967">
    <property type="entry name" value="LlgE_F_G-like_D1"/>
</dbReference>
<evidence type="ECO:0000256" key="4">
    <source>
        <dbReference type="ARBA" id="ARBA00038560"/>
    </source>
</evidence>
<dbReference type="GO" id="GO:0030694">
    <property type="term" value="C:bacterial-type flagellum basal body, rod"/>
    <property type="evidence" value="ECO:0007669"/>
    <property type="project" value="UniProtKB-UniRule"/>
</dbReference>
<comment type="subunit">
    <text evidence="4 6">The basal body constitutes a major portion of the flagellar organelle and consists of five rings (E,L,P,S, and M) mounted on a central rod. The rod consists of about 26 subunits of FlgG in the distal portion, and FlgB, FlgC and FlgF are thought to build up the proximal portion of the rod with about 6 subunits each.</text>
</comment>
<dbReference type="Pfam" id="PF06429">
    <property type="entry name" value="Flg_bbr_C"/>
    <property type="match status" value="1"/>
</dbReference>
<evidence type="ECO:0000256" key="3">
    <source>
        <dbReference type="ARBA" id="ARBA00023143"/>
    </source>
</evidence>
<organism evidence="9 10">
    <name type="scientific">Roseovarius mucosus</name>
    <dbReference type="NCBI Taxonomy" id="215743"/>
    <lineage>
        <taxon>Bacteria</taxon>
        <taxon>Pseudomonadati</taxon>
        <taxon>Pseudomonadota</taxon>
        <taxon>Alphaproteobacteria</taxon>
        <taxon>Rhodobacterales</taxon>
        <taxon>Roseobacteraceae</taxon>
        <taxon>Roseovarius</taxon>
    </lineage>
</organism>
<dbReference type="RefSeq" id="WP_008280523.1">
    <property type="nucleotide sequence ID" value="NZ_CP020474.1"/>
</dbReference>
<comment type="subcellular location">
    <subcellularLocation>
        <location evidence="1 6">Bacterial flagellum basal body</location>
    </subcellularLocation>
</comment>
<feature type="domain" description="Flagellar basal-body/hook protein C-terminal" evidence="7">
    <location>
        <begin position="203"/>
        <end position="245"/>
    </location>
</feature>
<name>A0A1V0RL78_9RHOB</name>
<dbReference type="Proteomes" id="UP000192273">
    <property type="component" value="Chromosome"/>
</dbReference>
<dbReference type="PANTHER" id="PTHR30435">
    <property type="entry name" value="FLAGELLAR PROTEIN"/>
    <property type="match status" value="1"/>
</dbReference>
<evidence type="ECO:0000256" key="6">
    <source>
        <dbReference type="RuleBase" id="RU362116"/>
    </source>
</evidence>
<dbReference type="KEGG" id="rmm:ROSMUCSMR3_01033"/>
<dbReference type="AlphaFoldDB" id="A0A1V0RL78"/>
<protein>
    <recommendedName>
        <fullName evidence="5 6">Flagellar basal-body rod protein FlgF</fullName>
    </recommendedName>
</protein>
<evidence type="ECO:0000256" key="5">
    <source>
        <dbReference type="ARBA" id="ARBA00040228"/>
    </source>
</evidence>
<dbReference type="OrthoDB" id="9804559at2"/>
<dbReference type="EMBL" id="CP020474">
    <property type="protein sequence ID" value="ARE82528.1"/>
    <property type="molecule type" value="Genomic_DNA"/>
</dbReference>
<evidence type="ECO:0000313" key="10">
    <source>
        <dbReference type="Proteomes" id="UP000192273"/>
    </source>
</evidence>
<dbReference type="Pfam" id="PF22692">
    <property type="entry name" value="LlgE_F_G_D1"/>
    <property type="match status" value="1"/>
</dbReference>
<evidence type="ECO:0000259" key="8">
    <source>
        <dbReference type="Pfam" id="PF22692"/>
    </source>
</evidence>
<dbReference type="SUPFAM" id="SSF117143">
    <property type="entry name" value="Flagellar hook protein flgE"/>
    <property type="match status" value="1"/>
</dbReference>
<keyword evidence="9" id="KW-0969">Cilium</keyword>
<dbReference type="InterPro" id="IPR020013">
    <property type="entry name" value="Flagellar_FlgE/F/G"/>
</dbReference>
<keyword evidence="9" id="KW-0282">Flagellum</keyword>
<feature type="domain" description="Flagellar hook protein FlgE/F/G-like D1" evidence="8">
    <location>
        <begin position="84"/>
        <end position="149"/>
    </location>
</feature>
<dbReference type="NCBIfam" id="TIGR03506">
    <property type="entry name" value="FlgEFG_subfam"/>
    <property type="match status" value="1"/>
</dbReference>